<gene>
    <name evidence="1" type="ORF">LCGC14_3007080</name>
</gene>
<dbReference type="AlphaFoldDB" id="A0A0F8Z6Z7"/>
<comment type="caution">
    <text evidence="1">The sequence shown here is derived from an EMBL/GenBank/DDBJ whole genome shotgun (WGS) entry which is preliminary data.</text>
</comment>
<name>A0A0F8Z6Z7_9ZZZZ</name>
<feature type="non-terminal residue" evidence="1">
    <location>
        <position position="63"/>
    </location>
</feature>
<organism evidence="1">
    <name type="scientific">marine sediment metagenome</name>
    <dbReference type="NCBI Taxonomy" id="412755"/>
    <lineage>
        <taxon>unclassified sequences</taxon>
        <taxon>metagenomes</taxon>
        <taxon>ecological metagenomes</taxon>
    </lineage>
</organism>
<reference evidence="1" key="1">
    <citation type="journal article" date="2015" name="Nature">
        <title>Complex archaea that bridge the gap between prokaryotes and eukaryotes.</title>
        <authorList>
            <person name="Spang A."/>
            <person name="Saw J.H."/>
            <person name="Jorgensen S.L."/>
            <person name="Zaremba-Niedzwiedzka K."/>
            <person name="Martijn J."/>
            <person name="Lind A.E."/>
            <person name="van Eijk R."/>
            <person name="Schleper C."/>
            <person name="Guy L."/>
            <person name="Ettema T.J."/>
        </authorList>
    </citation>
    <scope>NUCLEOTIDE SEQUENCE</scope>
</reference>
<evidence type="ECO:0000313" key="1">
    <source>
        <dbReference type="EMBL" id="KKK62164.1"/>
    </source>
</evidence>
<proteinExistence type="predicted"/>
<protein>
    <submittedName>
        <fullName evidence="1">Uncharacterized protein</fullName>
    </submittedName>
</protein>
<dbReference type="EMBL" id="LAZR01062130">
    <property type="protein sequence ID" value="KKK62164.1"/>
    <property type="molecule type" value="Genomic_DNA"/>
</dbReference>
<dbReference type="PROSITE" id="PS51257">
    <property type="entry name" value="PROKAR_LIPOPROTEIN"/>
    <property type="match status" value="1"/>
</dbReference>
<accession>A0A0F8Z6Z7</accession>
<sequence>MKLKTLSLATLSVLVLSACQMAPVLEDIQLPVPDSYAVQGEQGNIADLNWQQFFANEKLQRLI</sequence>